<dbReference type="Proteomes" id="UP000616151">
    <property type="component" value="Unassembled WGS sequence"/>
</dbReference>
<dbReference type="EMBL" id="JAENHL010000008">
    <property type="protein sequence ID" value="MBK1869769.1"/>
    <property type="molecule type" value="Genomic_DNA"/>
</dbReference>
<evidence type="ECO:0000313" key="2">
    <source>
        <dbReference type="Proteomes" id="UP000616151"/>
    </source>
</evidence>
<proteinExistence type="predicted"/>
<reference evidence="1" key="1">
    <citation type="submission" date="2021-01" db="EMBL/GenBank/DDBJ databases">
        <authorList>
            <person name="Sun Q."/>
        </authorList>
    </citation>
    <scope>NUCLEOTIDE SEQUENCE</scope>
    <source>
        <strain evidence="1">YIM B02566</strain>
    </source>
</reference>
<sequence>MTQLFVQSLLLGLLQGGLYALLAVGLSLVFGILRVVNFAHGEFAMLGSFAAVFVVGMLGLPVWTGLIAAAVAGAAIAYATNILVLRPIYLSRMRQKGEYTIIATFLLSQFLIAAATLSFGTTYRKLPGLWDQNLAVFDYIYLSGNRIVAFVAAIAMIALLFFIVYRTDIGRAWRALTQNPLGAAVVGIDVNRYANLAFLASGAFAGLAAALLAPLMFVFPASGVIALVKAFIVVIIGGLGSIRGTLFAGLLLGVVEVMGTVYIDTGYTDAYGFALMIAVLLFRPQGLFGRTGRTV</sequence>
<evidence type="ECO:0000313" key="1">
    <source>
        <dbReference type="EMBL" id="MBK1869769.1"/>
    </source>
</evidence>
<name>A0ACC5RAX2_9HYPH</name>
<organism evidence="1 2">
    <name type="scientific">Taklimakanibacter albus</name>
    <dbReference type="NCBI Taxonomy" id="2800327"/>
    <lineage>
        <taxon>Bacteria</taxon>
        <taxon>Pseudomonadati</taxon>
        <taxon>Pseudomonadota</taxon>
        <taxon>Alphaproteobacteria</taxon>
        <taxon>Hyphomicrobiales</taxon>
        <taxon>Aestuariivirgaceae</taxon>
        <taxon>Taklimakanibacter</taxon>
    </lineage>
</organism>
<protein>
    <submittedName>
        <fullName evidence="1">Branched-chain amino acid ABC transporter permease</fullName>
    </submittedName>
</protein>
<accession>A0ACC5RAX2</accession>
<keyword evidence="2" id="KW-1185">Reference proteome</keyword>
<comment type="caution">
    <text evidence="1">The sequence shown here is derived from an EMBL/GenBank/DDBJ whole genome shotgun (WGS) entry which is preliminary data.</text>
</comment>
<gene>
    <name evidence="1" type="ORF">JHL16_25630</name>
</gene>